<reference evidence="1" key="1">
    <citation type="journal article" date="2014" name="Int. J. Syst. Evol. Microbiol.">
        <title>Complete genome sequence of Corynebacterium casei LMG S-19264T (=DSM 44701T), isolated from a smear-ripened cheese.</title>
        <authorList>
            <consortium name="US DOE Joint Genome Institute (JGI-PGF)"/>
            <person name="Walter F."/>
            <person name="Albersmeier A."/>
            <person name="Kalinowski J."/>
            <person name="Ruckert C."/>
        </authorList>
    </citation>
    <scope>NUCLEOTIDE SEQUENCE</scope>
    <source>
        <strain evidence="1">KCTC 42651</strain>
    </source>
</reference>
<accession>A0A919CMK6</accession>
<dbReference type="AlphaFoldDB" id="A0A919CMK6"/>
<organism evidence="1 2">
    <name type="scientific">Thalassobaculum fulvum</name>
    <dbReference type="NCBI Taxonomy" id="1633335"/>
    <lineage>
        <taxon>Bacteria</taxon>
        <taxon>Pseudomonadati</taxon>
        <taxon>Pseudomonadota</taxon>
        <taxon>Alphaproteobacteria</taxon>
        <taxon>Rhodospirillales</taxon>
        <taxon>Thalassobaculaceae</taxon>
        <taxon>Thalassobaculum</taxon>
    </lineage>
</organism>
<sequence length="181" mass="19574">MLRSPDDLVPPGAPDDLRRFVAYWIDRAAGRLMPAFADIDPVDIRWSLSRVYVVRVVDGGADFVYRLAGEAINLRYQGSIAGKRVSDLLEAGSAAEVIGRWRRVIETPAAYFVDSEHPTSSGLRIRGLRVALPLGPAGGPADHIIGLTVFEARSEAGGAVISGAETHDVRWVELRAPDEAS</sequence>
<keyword evidence="2" id="KW-1185">Reference proteome</keyword>
<protein>
    <recommendedName>
        <fullName evidence="3">PAS domain-containing protein</fullName>
    </recommendedName>
</protein>
<dbReference type="RefSeq" id="WP_189987140.1">
    <property type="nucleotide sequence ID" value="NZ_BMZS01000001.1"/>
</dbReference>
<gene>
    <name evidence="1" type="ORF">GCM10017083_03010</name>
</gene>
<dbReference type="Proteomes" id="UP000630353">
    <property type="component" value="Unassembled WGS sequence"/>
</dbReference>
<reference evidence="1" key="2">
    <citation type="submission" date="2020-09" db="EMBL/GenBank/DDBJ databases">
        <authorList>
            <person name="Sun Q."/>
            <person name="Kim S."/>
        </authorList>
    </citation>
    <scope>NUCLEOTIDE SEQUENCE</scope>
    <source>
        <strain evidence="1">KCTC 42651</strain>
    </source>
</reference>
<dbReference type="Pfam" id="PF07310">
    <property type="entry name" value="PAS_5"/>
    <property type="match status" value="1"/>
</dbReference>
<name>A0A919CMK6_9PROT</name>
<comment type="caution">
    <text evidence="1">The sequence shown here is derived from an EMBL/GenBank/DDBJ whole genome shotgun (WGS) entry which is preliminary data.</text>
</comment>
<dbReference type="InterPro" id="IPR009922">
    <property type="entry name" value="DUF1457"/>
</dbReference>
<proteinExistence type="predicted"/>
<evidence type="ECO:0000313" key="2">
    <source>
        <dbReference type="Proteomes" id="UP000630353"/>
    </source>
</evidence>
<dbReference type="EMBL" id="BMZS01000001">
    <property type="protein sequence ID" value="GHD40093.1"/>
    <property type="molecule type" value="Genomic_DNA"/>
</dbReference>
<evidence type="ECO:0008006" key="3">
    <source>
        <dbReference type="Google" id="ProtNLM"/>
    </source>
</evidence>
<evidence type="ECO:0000313" key="1">
    <source>
        <dbReference type="EMBL" id="GHD40093.1"/>
    </source>
</evidence>